<comment type="caution">
    <text evidence="3">The sequence shown here is derived from an EMBL/GenBank/DDBJ whole genome shotgun (WGS) entry which is preliminary data.</text>
</comment>
<dbReference type="InterPro" id="IPR018821">
    <property type="entry name" value="DUF294_put_nucleoTrafse_sb-bd"/>
</dbReference>
<feature type="domain" description="CBS" evidence="2">
    <location>
        <begin position="216"/>
        <end position="273"/>
    </location>
</feature>
<dbReference type="SUPFAM" id="SSF54631">
    <property type="entry name" value="CBS-domain pair"/>
    <property type="match status" value="1"/>
</dbReference>
<dbReference type="CDD" id="cd05401">
    <property type="entry name" value="NT_GlnE_GlnD_like"/>
    <property type="match status" value="1"/>
</dbReference>
<dbReference type="InterPro" id="IPR000644">
    <property type="entry name" value="CBS_dom"/>
</dbReference>
<dbReference type="Pfam" id="PF03445">
    <property type="entry name" value="DUF294"/>
    <property type="match status" value="1"/>
</dbReference>
<dbReference type="SUPFAM" id="SSF51206">
    <property type="entry name" value="cAMP-binding domain-like"/>
    <property type="match status" value="1"/>
</dbReference>
<dbReference type="InterPro" id="IPR000595">
    <property type="entry name" value="cNMP-bd_dom"/>
</dbReference>
<dbReference type="Pfam" id="PF00571">
    <property type="entry name" value="CBS"/>
    <property type="match status" value="1"/>
</dbReference>
<gene>
    <name evidence="3" type="ORF">PLESHI_16237</name>
</gene>
<dbReference type="Proteomes" id="UP000014012">
    <property type="component" value="Unassembled WGS sequence"/>
</dbReference>
<dbReference type="InterPro" id="IPR046342">
    <property type="entry name" value="CBS_dom_sf"/>
</dbReference>
<dbReference type="AlphaFoldDB" id="R8ALW9"/>
<dbReference type="InterPro" id="IPR018490">
    <property type="entry name" value="cNMP-bd_dom_sf"/>
</dbReference>
<dbReference type="SMART" id="SM00116">
    <property type="entry name" value="CBS"/>
    <property type="match status" value="1"/>
</dbReference>
<name>R8ALW9_PLESH</name>
<keyword evidence="4" id="KW-1185">Reference proteome</keyword>
<dbReference type="InterPro" id="IPR006669">
    <property type="entry name" value="MgtE_transporter"/>
</dbReference>
<dbReference type="STRING" id="703.SAMEA2665130_02816"/>
<dbReference type="GO" id="GO:0016020">
    <property type="term" value="C:membrane"/>
    <property type="evidence" value="ECO:0007669"/>
    <property type="project" value="InterPro"/>
</dbReference>
<dbReference type="GO" id="GO:0008773">
    <property type="term" value="F:[protein-PII] uridylyltransferase activity"/>
    <property type="evidence" value="ECO:0007669"/>
    <property type="project" value="InterPro"/>
</dbReference>
<dbReference type="InterPro" id="IPR005105">
    <property type="entry name" value="GlnD_Uridyltrans_N"/>
</dbReference>
<dbReference type="PANTHER" id="PTHR43773">
    <property type="entry name" value="MAGNESIUM TRANSPORTER MGTE"/>
    <property type="match status" value="1"/>
</dbReference>
<organism evidence="3 4">
    <name type="scientific">Plesiomonas shigelloides 302-73</name>
    <dbReference type="NCBI Taxonomy" id="1315976"/>
    <lineage>
        <taxon>Bacteria</taxon>
        <taxon>Pseudomonadati</taxon>
        <taxon>Pseudomonadota</taxon>
        <taxon>Gammaproteobacteria</taxon>
        <taxon>Enterobacterales</taxon>
        <taxon>Enterobacteriaceae</taxon>
        <taxon>Plesiomonas</taxon>
    </lineage>
</organism>
<evidence type="ECO:0000313" key="3">
    <source>
        <dbReference type="EMBL" id="EON87330.1"/>
    </source>
</evidence>
<dbReference type="Gene3D" id="3.10.580.10">
    <property type="entry name" value="CBS-domain"/>
    <property type="match status" value="1"/>
</dbReference>
<dbReference type="CDD" id="cd00038">
    <property type="entry name" value="CAP_ED"/>
    <property type="match status" value="1"/>
</dbReference>
<dbReference type="PANTHER" id="PTHR43773:SF1">
    <property type="entry name" value="MAGNESIUM TRANSPORTER MGTE"/>
    <property type="match status" value="1"/>
</dbReference>
<evidence type="ECO:0000259" key="2">
    <source>
        <dbReference type="PROSITE" id="PS51371"/>
    </source>
</evidence>
<dbReference type="PATRIC" id="fig|1315976.3.peg.3103"/>
<keyword evidence="1" id="KW-0129">CBS domain</keyword>
<sequence length="616" mass="69382">MTDILNLARPPFDVLSPAQQQILQQHVDLTYFRAGDEITRSDSPLDAQSLYVILKGRVAEYSAAHSEPHSDYTGEDIFAAFIRPDPHTLTRFQAEEDTICFTLPYRIFQQLCSDNPDFSHYFTAMLTARSPDHDPALPPSMAEFILQPIQPAMLSEVLTVDEQQTLQAVSQLMFARKTDCALRQHQGQWYILTRTTLLQALTQENRQLTDPIALLPRPTLQKVQLGDSLFNAMQRMMRHNIKRIVVVDEQQQPCGILHLTQILSLFSTHTHALALRIRRARTLEELILISAQQPMLLNTLHHNDVHIRVLCQLISGLNELLIEKTFALTIPETIQTQVCLFVLGSEGRREQLLKTDQDNALVIADDLNWPTQQADLARFTTALCQLGYPPCPGHVMVSNPQWVKTVSAWQQAIQQAAARGQADDLLWLAILCDMQAIAGEATLLTPVQQTLHEQFRTYPLLPGGLCRTALMFEPPLNLFGQLRTNEQGVDLKRRGLFPLMHGVRVLAAEAGLESHNTLERLQALTSLGVLSADFADDIAAAFRLLLRLRLHAQLHAASSSSAEQSTELASPHTATSFSAALQPAKLRHRERDLLRHAFQVVHLFQQWLARRYAIQV</sequence>
<dbReference type="InterPro" id="IPR014710">
    <property type="entry name" value="RmlC-like_jellyroll"/>
</dbReference>
<dbReference type="Pfam" id="PF10335">
    <property type="entry name" value="DUF294_C"/>
    <property type="match status" value="1"/>
</dbReference>
<proteinExistence type="predicted"/>
<dbReference type="EMBL" id="AQQO01000365">
    <property type="protein sequence ID" value="EON87330.1"/>
    <property type="molecule type" value="Genomic_DNA"/>
</dbReference>
<protein>
    <submittedName>
        <fullName evidence="3">Cyclic nucleotide binding protein</fullName>
    </submittedName>
</protein>
<dbReference type="RefSeq" id="WP_010864834.1">
    <property type="nucleotide sequence ID" value="NZ_KB944511.1"/>
</dbReference>
<reference evidence="3 4" key="1">
    <citation type="journal article" date="2013" name="Genome Announc.">
        <title>Genome Sequence of Plesiomonas shigelloides Strain 302-73 (Serotype O1).</title>
        <authorList>
            <person name="Pique N."/>
            <person name="Aquilini E."/>
            <person name="Alioto T."/>
            <person name="Minana-Galbis D."/>
            <person name="Tomas J.M."/>
        </authorList>
    </citation>
    <scope>NUCLEOTIDE SEQUENCE [LARGE SCALE GENOMIC DNA]</scope>
    <source>
        <strain evidence="3 4">302-73</strain>
    </source>
</reference>
<dbReference type="Gene3D" id="2.60.120.10">
    <property type="entry name" value="Jelly Rolls"/>
    <property type="match status" value="1"/>
</dbReference>
<dbReference type="GO" id="GO:0015095">
    <property type="term" value="F:magnesium ion transmembrane transporter activity"/>
    <property type="evidence" value="ECO:0007669"/>
    <property type="project" value="InterPro"/>
</dbReference>
<evidence type="ECO:0000256" key="1">
    <source>
        <dbReference type="PROSITE-ProRule" id="PRU00703"/>
    </source>
</evidence>
<dbReference type="PROSITE" id="PS51371">
    <property type="entry name" value="CBS"/>
    <property type="match status" value="1"/>
</dbReference>
<dbReference type="HOGENOM" id="CLU_027866_1_0_6"/>
<evidence type="ECO:0000313" key="4">
    <source>
        <dbReference type="Proteomes" id="UP000014012"/>
    </source>
</evidence>
<accession>R8ALW9</accession>